<feature type="signal peptide" evidence="1">
    <location>
        <begin position="1"/>
        <end position="29"/>
    </location>
</feature>
<dbReference type="InterPro" id="IPR048502">
    <property type="entry name" value="NamZ_N"/>
</dbReference>
<proteinExistence type="predicted"/>
<organism evidence="5 6">
    <name type="scientific">Burkholderia stagnalis</name>
    <dbReference type="NCBI Taxonomy" id="1503054"/>
    <lineage>
        <taxon>Bacteria</taxon>
        <taxon>Pseudomonadati</taxon>
        <taxon>Pseudomonadota</taxon>
        <taxon>Betaproteobacteria</taxon>
        <taxon>Burkholderiales</taxon>
        <taxon>Burkholderiaceae</taxon>
        <taxon>Burkholderia</taxon>
        <taxon>Burkholderia cepacia complex</taxon>
    </lineage>
</organism>
<feature type="domain" description="Peptidoglycan beta-N-acetylmuramidase NamZ C-terminal" evidence="4">
    <location>
        <begin position="640"/>
        <end position="786"/>
    </location>
</feature>
<dbReference type="Pfam" id="PF07075">
    <property type="entry name" value="NamZ_N"/>
    <property type="match status" value="1"/>
</dbReference>
<feature type="domain" description="Peptidoglycan beta-N-acetylmuramidase NamZ N-terminal" evidence="3">
    <location>
        <begin position="436"/>
        <end position="634"/>
    </location>
</feature>
<dbReference type="InterPro" id="IPR012338">
    <property type="entry name" value="Beta-lactam/transpept-like"/>
</dbReference>
<evidence type="ECO:0000259" key="2">
    <source>
        <dbReference type="Pfam" id="PF00144"/>
    </source>
</evidence>
<sequence>MESAQSLRSRRFAALTCVLILAIPAGAVAGAGLDTGLQAPATTIDAAIAAEMSDRHLAGAVVLIGDADGVRDRIVRGMRTAGRASESMTADTIFDLASLTKAVATATAVMQLVERGRLTLDAPAARYWPALDARGKGGITVRQLLAHTSGLPAGVSSIRALRTRASVLADVLAMSPVAQPGTRVIYSDINYVVLGEIVERASGKRLDTWCATHVFAPLRMHDTQFLPGVRVTSRVAPTRLRARRARVDDPIAAAMGGVSGNAGLFSTADDLGRFARMLLHDGVLDGERILRPGSVAALEAPATLDADGEARTAGWALQAPLAANRYRLPAAGALAHLGYTGTGLWIDLVTRRFVIVLTSRLYPDATGDAQPLREAVLGIVSSHAPPVSGAQIAARIPVMRPAVERAARLPRSDGPVLTGIDVLAANGFAGVAGKRVGVVTNRSGFDRAGRRTIDLLAQAPRARLTAIFAPEHGVDTDLDTTFGDTVDVRTNVVVRSLYGDRRRIAPAALSGIDVLVFDLQDAGVRFFTYIATLGYALEAASAAHVPVIVLDRPNLLGADTVGGAVSDADPASFTNYYPLPLMHGMTVGELAKLFNERLRIGADLTVVPMQHYLRSMRFEDTGLGWVPPSPNLRDTAALSLYPDVGLVEGAEISVGRGTARPFGVVGSPWIDGRALADDLRAMHVNATFVPIRFVPTEGPYRGALCEGVRIARLPGTLRPGAVGFALALALHRRYPERFRIDPIRASVGSRAIADMLEDGRSLDAIERVVDMQNSAFARERAAYLLY</sequence>
<dbReference type="Gene3D" id="3.90.1150.140">
    <property type="match status" value="1"/>
</dbReference>
<dbReference type="PANTHER" id="PTHR42915:SF1">
    <property type="entry name" value="PEPTIDOGLYCAN BETA-N-ACETYLMURAMIDASE NAMZ"/>
    <property type="match status" value="1"/>
</dbReference>
<accession>A0A6L3MYY1</accession>
<keyword evidence="1" id="KW-0732">Signal</keyword>
<dbReference type="EMBL" id="VZOK01000016">
    <property type="protein sequence ID" value="KAB0638177.1"/>
    <property type="molecule type" value="Genomic_DNA"/>
</dbReference>
<evidence type="ECO:0000259" key="3">
    <source>
        <dbReference type="Pfam" id="PF07075"/>
    </source>
</evidence>
<dbReference type="Pfam" id="PF20732">
    <property type="entry name" value="NamZ_C"/>
    <property type="match status" value="1"/>
</dbReference>
<dbReference type="PANTHER" id="PTHR42915">
    <property type="entry name" value="HYPOTHETICAL 460 KDA PROTEIN IN FEUA-SIGW INTERGENIC REGION [PRECURSOR]"/>
    <property type="match status" value="1"/>
</dbReference>
<dbReference type="RefSeq" id="WP_059883453.1">
    <property type="nucleotide sequence ID" value="NZ_CABVPM010000013.1"/>
</dbReference>
<name>A0A6L3MYY1_9BURK</name>
<dbReference type="AlphaFoldDB" id="A0A6L3MYY1"/>
<reference evidence="5 6" key="1">
    <citation type="submission" date="2019-09" db="EMBL/GenBank/DDBJ databases">
        <title>Draft genome sequences of 48 bacterial type strains from the CCUG.</title>
        <authorList>
            <person name="Tunovic T."/>
            <person name="Pineiro-Iglesias B."/>
            <person name="Unosson C."/>
            <person name="Inganas E."/>
            <person name="Ohlen M."/>
            <person name="Cardew S."/>
            <person name="Jensie-Markopoulos S."/>
            <person name="Salva-Serra F."/>
            <person name="Jaen-Luchoro D."/>
            <person name="Karlsson R."/>
            <person name="Svensson-Stadler L."/>
            <person name="Chun J."/>
            <person name="Moore E."/>
        </authorList>
    </citation>
    <scope>NUCLEOTIDE SEQUENCE [LARGE SCALE GENOMIC DNA]</scope>
    <source>
        <strain evidence="5 6">CCUG 65686</strain>
    </source>
</reference>
<dbReference type="SUPFAM" id="SSF56601">
    <property type="entry name" value="beta-lactamase/transpeptidase-like"/>
    <property type="match status" value="1"/>
</dbReference>
<dbReference type="Proteomes" id="UP000473470">
    <property type="component" value="Unassembled WGS sequence"/>
</dbReference>
<dbReference type="GO" id="GO:0033922">
    <property type="term" value="F:peptidoglycan beta-N-acetylmuramidase activity"/>
    <property type="evidence" value="ECO:0007669"/>
    <property type="project" value="InterPro"/>
</dbReference>
<evidence type="ECO:0000313" key="6">
    <source>
        <dbReference type="Proteomes" id="UP000473470"/>
    </source>
</evidence>
<dbReference type="Gene3D" id="3.40.710.10">
    <property type="entry name" value="DD-peptidase/beta-lactamase superfamily"/>
    <property type="match status" value="1"/>
</dbReference>
<evidence type="ECO:0000313" key="5">
    <source>
        <dbReference type="EMBL" id="KAB0638177.1"/>
    </source>
</evidence>
<gene>
    <name evidence="5" type="ORF">F7R25_12985</name>
</gene>
<evidence type="ECO:0000259" key="4">
    <source>
        <dbReference type="Pfam" id="PF20732"/>
    </source>
</evidence>
<dbReference type="Pfam" id="PF00144">
    <property type="entry name" value="Beta-lactamase"/>
    <property type="match status" value="1"/>
</dbReference>
<evidence type="ECO:0000256" key="1">
    <source>
        <dbReference type="SAM" id="SignalP"/>
    </source>
</evidence>
<dbReference type="InterPro" id="IPR048503">
    <property type="entry name" value="NamZ_C"/>
</dbReference>
<feature type="domain" description="Beta-lactamase-related" evidence="2">
    <location>
        <begin position="44"/>
        <end position="373"/>
    </location>
</feature>
<dbReference type="InterPro" id="IPR001466">
    <property type="entry name" value="Beta-lactam-related"/>
</dbReference>
<protein>
    <submittedName>
        <fullName evidence="5">DUF1343 domain-containing protein</fullName>
    </submittedName>
</protein>
<feature type="chain" id="PRO_5026929150" evidence="1">
    <location>
        <begin position="30"/>
        <end position="786"/>
    </location>
</feature>
<dbReference type="Gene3D" id="3.40.50.12170">
    <property type="entry name" value="Uncharacterised protein PF07075, DUF1343"/>
    <property type="match status" value="1"/>
</dbReference>
<comment type="caution">
    <text evidence="5">The sequence shown here is derived from an EMBL/GenBank/DDBJ whole genome shotgun (WGS) entry which is preliminary data.</text>
</comment>
<dbReference type="InterPro" id="IPR008302">
    <property type="entry name" value="NamZ"/>
</dbReference>